<name>U7QG51_9CYAN</name>
<proteinExistence type="predicted"/>
<accession>U7QG51</accession>
<keyword evidence="2" id="KW-1185">Reference proteome</keyword>
<comment type="caution">
    <text evidence="1">The sequence shown here is derived from an EMBL/GenBank/DDBJ whole genome shotgun (WGS) entry which is preliminary data.</text>
</comment>
<sequence>MYLNGNGFRAIERITKVNHNTVIRWVKQIGNQLADSKEDYEKPEVVQLDELQNL</sequence>
<dbReference type="EMBL" id="AUZM01000039">
    <property type="protein sequence ID" value="ERT06267.1"/>
    <property type="molecule type" value="Genomic_DNA"/>
</dbReference>
<dbReference type="AlphaFoldDB" id="U7QG51"/>
<reference evidence="1 2" key="1">
    <citation type="journal article" date="2013" name="Front. Microbiol.">
        <title>Comparative genomic analyses of the cyanobacterium, Lyngbya aestuarii BL J, a powerful hydrogen producer.</title>
        <authorList>
            <person name="Kothari A."/>
            <person name="Vaughn M."/>
            <person name="Garcia-Pichel F."/>
        </authorList>
    </citation>
    <scope>NUCLEOTIDE SEQUENCE [LARGE SCALE GENOMIC DNA]</scope>
    <source>
        <strain evidence="1 2">BL J</strain>
    </source>
</reference>
<evidence type="ECO:0000313" key="2">
    <source>
        <dbReference type="Proteomes" id="UP000017127"/>
    </source>
</evidence>
<dbReference type="Proteomes" id="UP000017127">
    <property type="component" value="Unassembled WGS sequence"/>
</dbReference>
<gene>
    <name evidence="1" type="ORF">M595_3786</name>
</gene>
<protein>
    <submittedName>
        <fullName evidence="1">Putative insAB protein</fullName>
    </submittedName>
</protein>
<organism evidence="1 2">
    <name type="scientific">Lyngbya aestuarii BL J</name>
    <dbReference type="NCBI Taxonomy" id="1348334"/>
    <lineage>
        <taxon>Bacteria</taxon>
        <taxon>Bacillati</taxon>
        <taxon>Cyanobacteriota</taxon>
        <taxon>Cyanophyceae</taxon>
        <taxon>Oscillatoriophycideae</taxon>
        <taxon>Oscillatoriales</taxon>
        <taxon>Microcoleaceae</taxon>
        <taxon>Lyngbya</taxon>
    </lineage>
</organism>
<evidence type="ECO:0000313" key="1">
    <source>
        <dbReference type="EMBL" id="ERT06267.1"/>
    </source>
</evidence>